<feature type="transmembrane region" description="Helical" evidence="1">
    <location>
        <begin position="175"/>
        <end position="196"/>
    </location>
</feature>
<dbReference type="RefSeq" id="WP_214476959.1">
    <property type="nucleotide sequence ID" value="NZ_CP071709.1"/>
</dbReference>
<accession>A0ABX8FDZ9</accession>
<dbReference type="Proteomes" id="UP000679247">
    <property type="component" value="Chromosome"/>
</dbReference>
<sequence>MNKTATRAYAATEWITRFAYVNLLWIGFSILGLVVFGFFPATISMFAITRKWAMGETDIPIFQTFMNTYKSEFIKSNCLGAIIAIILGLIVFNLVLIQNMGNGFFEVIQIPIYMFMFAAGLTILFMFSVYVHYELTLLQIIKNSFLMMIIHPIENLVIISGLAAVFFVVKFVPGLGFFFAGSISAAIVMATCYLVFKKVDKRKQLIT</sequence>
<evidence type="ECO:0000313" key="3">
    <source>
        <dbReference type="Proteomes" id="UP000679247"/>
    </source>
</evidence>
<organism evidence="2 3">
    <name type="scientific">Cytobacillus gottheilii</name>
    <dbReference type="NCBI Taxonomy" id="859144"/>
    <lineage>
        <taxon>Bacteria</taxon>
        <taxon>Bacillati</taxon>
        <taxon>Bacillota</taxon>
        <taxon>Bacilli</taxon>
        <taxon>Bacillales</taxon>
        <taxon>Bacillaceae</taxon>
        <taxon>Cytobacillus</taxon>
    </lineage>
</organism>
<dbReference type="Pfam" id="PF04854">
    <property type="entry name" value="DUF624"/>
    <property type="match status" value="1"/>
</dbReference>
<evidence type="ECO:0000256" key="1">
    <source>
        <dbReference type="SAM" id="Phobius"/>
    </source>
</evidence>
<name>A0ABX8FDZ9_9BACI</name>
<protein>
    <submittedName>
        <fullName evidence="2">DUF624 domain-containing protein</fullName>
    </submittedName>
</protein>
<proteinExistence type="predicted"/>
<dbReference type="InterPro" id="IPR006938">
    <property type="entry name" value="DUF624"/>
</dbReference>
<keyword evidence="1" id="KW-0472">Membrane</keyword>
<feature type="transmembrane region" description="Helical" evidence="1">
    <location>
        <begin position="145"/>
        <end position="169"/>
    </location>
</feature>
<feature type="transmembrane region" description="Helical" evidence="1">
    <location>
        <begin position="110"/>
        <end position="133"/>
    </location>
</feature>
<gene>
    <name evidence="2" type="ORF">J1899_01175</name>
</gene>
<keyword evidence="1" id="KW-0812">Transmembrane</keyword>
<reference evidence="2 3" key="1">
    <citation type="submission" date="2021-03" db="EMBL/GenBank/DDBJ databases">
        <title>The first data on the complete genome of the tetrodotoxin-producing bacterium.</title>
        <authorList>
            <person name="Melnikova D.I."/>
            <person name="Nijland R."/>
            <person name="Magarlamov T.Y."/>
        </authorList>
    </citation>
    <scope>NUCLEOTIDE SEQUENCE [LARGE SCALE GENOMIC DNA]</scope>
    <source>
        <strain evidence="2 3">1839</strain>
    </source>
</reference>
<keyword evidence="1" id="KW-1133">Transmembrane helix</keyword>
<feature type="transmembrane region" description="Helical" evidence="1">
    <location>
        <begin position="78"/>
        <end position="98"/>
    </location>
</feature>
<evidence type="ECO:0000313" key="2">
    <source>
        <dbReference type="EMBL" id="QVY61782.1"/>
    </source>
</evidence>
<feature type="transmembrane region" description="Helical" evidence="1">
    <location>
        <begin position="23"/>
        <end position="48"/>
    </location>
</feature>
<dbReference type="EMBL" id="CP071709">
    <property type="protein sequence ID" value="QVY61782.1"/>
    <property type="molecule type" value="Genomic_DNA"/>
</dbReference>
<keyword evidence="3" id="KW-1185">Reference proteome</keyword>